<gene>
    <name evidence="1" type="ORF">pM1C124_1_00002</name>
</gene>
<dbReference type="GO" id="GO:0003677">
    <property type="term" value="F:DNA binding"/>
    <property type="evidence" value="ECO:0007669"/>
    <property type="project" value="InterPro"/>
</dbReference>
<dbReference type="SUPFAM" id="SSF50118">
    <property type="entry name" value="Cell growth inhibitor/plasmid maintenance toxic component"/>
    <property type="match status" value="1"/>
</dbReference>
<dbReference type="InterPro" id="IPR003477">
    <property type="entry name" value="PemK-like"/>
</dbReference>
<organism evidence="1">
    <name type="scientific">Haemophilus parainfluenzae</name>
    <dbReference type="NCBI Taxonomy" id="729"/>
    <lineage>
        <taxon>Bacteria</taxon>
        <taxon>Pseudomonadati</taxon>
        <taxon>Pseudomonadota</taxon>
        <taxon>Gammaproteobacteria</taxon>
        <taxon>Pasteurellales</taxon>
        <taxon>Pasteurellaceae</taxon>
        <taxon>Haemophilus</taxon>
    </lineage>
</organism>
<accession>A0A7T1TW44</accession>
<dbReference type="AlphaFoldDB" id="A0A7T1TW44"/>
<evidence type="ECO:0008006" key="2">
    <source>
        <dbReference type="Google" id="ProtNLM"/>
    </source>
</evidence>
<dbReference type="Pfam" id="PF02452">
    <property type="entry name" value="PemK_toxin"/>
    <property type="match status" value="1"/>
</dbReference>
<keyword evidence="1" id="KW-0614">Plasmid</keyword>
<reference evidence="1" key="1">
    <citation type="submission" date="2020-10" db="EMBL/GenBank/DDBJ databases">
        <authorList>
            <person name="Watts S.C."/>
            <person name="Judd L.M."/>
            <person name="Carzino R."/>
            <person name="Ranganathan S."/>
            <person name="Holt K.E."/>
        </authorList>
    </citation>
    <scope>NUCLEOTIDE SEQUENCE</scope>
    <source>
        <strain evidence="1">M1C124_1</strain>
        <plasmid evidence="1">pM1C124_1</plasmid>
    </source>
</reference>
<protein>
    <recommendedName>
        <fullName evidence="2">Type II toxin-antitoxin system PemK/MazF family toxin</fullName>
    </recommendedName>
</protein>
<dbReference type="Gene3D" id="2.30.30.110">
    <property type="match status" value="1"/>
</dbReference>
<dbReference type="EMBL" id="MW111541">
    <property type="protein sequence ID" value="QPP21528.1"/>
    <property type="molecule type" value="Genomic_DNA"/>
</dbReference>
<sequence length="148" mass="17079">MINHRPRVGELLECDFGQWSEPETVNGHIPPEMRKRRLVVVLNGDIDGYSVIVAPISSTKAYGRLATFHEYLPPDLIAETNFYTKRDRWVKTEHVRCVSKKRLYYIFDNGKKLNQKLPNDVVTEIQKKVLIAVSGKRILDNMQIEIGV</sequence>
<name>A0A7T1TW44_HAEPA</name>
<dbReference type="InterPro" id="IPR011067">
    <property type="entry name" value="Plasmid_toxin/cell-grow_inhib"/>
</dbReference>
<proteinExistence type="predicted"/>
<dbReference type="RefSeq" id="WP_199488238.1">
    <property type="nucleotide sequence ID" value="NZ_MW111541.1"/>
</dbReference>
<evidence type="ECO:0000313" key="1">
    <source>
        <dbReference type="EMBL" id="QPP21528.1"/>
    </source>
</evidence>
<geneLocation type="plasmid" evidence="1">
    <name>pM1C124_1</name>
</geneLocation>